<sequence>MMKSNMRLLILLFLSFQSLAYSQSQSLQLSPTSESPKVDGMVSLKEWQGSLKLEMKRTPKWKVGIQVTYDKENIYVAFSNLAYPEMPKLNAEVMIQTDLSTNDWSDNTFWFHSSYSNCEAQGKYYYWESCSDNATGWEANTFPLEKGKPHMEFKISFSKLQLESPAPGTKIRLAFKLSDAKEFHTYWPSDASIQKPATWGVVIF</sequence>
<comment type="caution">
    <text evidence="2">The sequence shown here is derived from an EMBL/GenBank/DDBJ whole genome shotgun (WGS) entry which is preliminary data.</text>
</comment>
<protein>
    <recommendedName>
        <fullName evidence="4">Carbohydrate-binding domain-containing protein</fullName>
    </recommendedName>
</protein>
<evidence type="ECO:0000313" key="2">
    <source>
        <dbReference type="EMBL" id="MEL4455113.1"/>
    </source>
</evidence>
<evidence type="ECO:0008006" key="4">
    <source>
        <dbReference type="Google" id="ProtNLM"/>
    </source>
</evidence>
<feature type="chain" id="PRO_5046867600" description="Carbohydrate-binding domain-containing protein" evidence="1">
    <location>
        <begin position="21"/>
        <end position="204"/>
    </location>
</feature>
<accession>A0ABU9KZ36</accession>
<gene>
    <name evidence="2" type="ORF">AABB81_04350</name>
</gene>
<reference evidence="2 3" key="1">
    <citation type="submission" date="2024-04" db="EMBL/GenBank/DDBJ databases">
        <title>whole genome sequencing of Lutimonas vermicola strain IMCC1616.</title>
        <authorList>
            <person name="Bae S.S."/>
        </authorList>
    </citation>
    <scope>NUCLEOTIDE SEQUENCE [LARGE SCALE GENOMIC DNA]</scope>
    <source>
        <strain evidence="2 3">IMCC1616</strain>
    </source>
</reference>
<name>A0ABU9KZ36_9FLAO</name>
<keyword evidence="3" id="KW-1185">Reference proteome</keyword>
<dbReference type="EMBL" id="JBCDNA010000001">
    <property type="protein sequence ID" value="MEL4455113.1"/>
    <property type="molecule type" value="Genomic_DNA"/>
</dbReference>
<feature type="signal peptide" evidence="1">
    <location>
        <begin position="1"/>
        <end position="20"/>
    </location>
</feature>
<keyword evidence="1" id="KW-0732">Signal</keyword>
<evidence type="ECO:0000313" key="3">
    <source>
        <dbReference type="Proteomes" id="UP001474120"/>
    </source>
</evidence>
<dbReference type="RefSeq" id="WP_342158876.1">
    <property type="nucleotide sequence ID" value="NZ_JBCDNA010000001.1"/>
</dbReference>
<dbReference type="Gene3D" id="2.60.40.1190">
    <property type="match status" value="1"/>
</dbReference>
<organism evidence="2 3">
    <name type="scientific">Lutimonas vermicola</name>
    <dbReference type="NCBI Taxonomy" id="414288"/>
    <lineage>
        <taxon>Bacteria</taxon>
        <taxon>Pseudomonadati</taxon>
        <taxon>Bacteroidota</taxon>
        <taxon>Flavobacteriia</taxon>
        <taxon>Flavobacteriales</taxon>
        <taxon>Flavobacteriaceae</taxon>
        <taxon>Lutimonas</taxon>
    </lineage>
</organism>
<proteinExistence type="predicted"/>
<evidence type="ECO:0000256" key="1">
    <source>
        <dbReference type="SAM" id="SignalP"/>
    </source>
</evidence>
<dbReference type="SUPFAM" id="SSF49344">
    <property type="entry name" value="CBD9-like"/>
    <property type="match status" value="1"/>
</dbReference>
<dbReference type="Proteomes" id="UP001474120">
    <property type="component" value="Unassembled WGS sequence"/>
</dbReference>